<protein>
    <recommendedName>
        <fullName evidence="1">ATP-dependent Clp protease adapter protein ClpS</fullName>
    </recommendedName>
</protein>
<proteinExistence type="inferred from homology"/>
<keyword evidence="4" id="KW-1185">Reference proteome</keyword>
<dbReference type="NCBIfam" id="NF000672">
    <property type="entry name" value="PRK00033.1-5"/>
    <property type="match status" value="1"/>
</dbReference>
<comment type="subunit">
    <text evidence="1">Binds to the N-terminal domain of the chaperone ClpA.</text>
</comment>
<dbReference type="EMBL" id="JBELOE010000216">
    <property type="protein sequence ID" value="MER2492570.1"/>
    <property type="molecule type" value="Genomic_DNA"/>
</dbReference>
<name>A0ABV1RI73_9ALTE</name>
<dbReference type="InterPro" id="IPR003769">
    <property type="entry name" value="ClpS_core"/>
</dbReference>
<evidence type="ECO:0000259" key="2">
    <source>
        <dbReference type="Pfam" id="PF02617"/>
    </source>
</evidence>
<comment type="similarity">
    <text evidence="1">Belongs to the ClpS family.</text>
</comment>
<feature type="domain" description="Adaptor protein ClpS core" evidence="2">
    <location>
        <begin position="23"/>
        <end position="102"/>
    </location>
</feature>
<comment type="function">
    <text evidence="1">Involved in the modulation of the specificity of the ClpAP-mediated ATP-dependent protein degradation.</text>
</comment>
<reference evidence="3 4" key="1">
    <citation type="submission" date="2024-06" db="EMBL/GenBank/DDBJ databases">
        <authorList>
            <person name="Chen R.Y."/>
        </authorList>
    </citation>
    <scope>NUCLEOTIDE SEQUENCE [LARGE SCALE GENOMIC DNA]</scope>
    <source>
        <strain evidence="3 4">D2</strain>
    </source>
</reference>
<keyword evidence="3" id="KW-0378">Hydrolase</keyword>
<dbReference type="GO" id="GO:0006508">
    <property type="term" value="P:proteolysis"/>
    <property type="evidence" value="ECO:0007669"/>
    <property type="project" value="UniProtKB-KW"/>
</dbReference>
<accession>A0ABV1RI73</accession>
<dbReference type="PANTHER" id="PTHR33473">
    <property type="entry name" value="ATP-DEPENDENT CLP PROTEASE ADAPTER PROTEIN CLPS1, CHLOROPLASTIC"/>
    <property type="match status" value="1"/>
</dbReference>
<dbReference type="PANTHER" id="PTHR33473:SF19">
    <property type="entry name" value="ATP-DEPENDENT CLP PROTEASE ADAPTER PROTEIN CLPS"/>
    <property type="match status" value="1"/>
</dbReference>
<dbReference type="Gene3D" id="3.30.1390.10">
    <property type="match status" value="1"/>
</dbReference>
<dbReference type="InterPro" id="IPR014719">
    <property type="entry name" value="Ribosomal_bL12_C/ClpS-like"/>
</dbReference>
<dbReference type="Proteomes" id="UP001467690">
    <property type="component" value="Unassembled WGS sequence"/>
</dbReference>
<sequence>MSKQNNPEFDHGELKEAVRQALKPPPLYKVILNNDDYTPMDFVVEVLTKFFKMDTEKATQIMLTIHYEGKGVCGTFTFEIAETKVAQVNQYARENQHPLMCTMEQA</sequence>
<gene>
    <name evidence="1 3" type="primary">clpS</name>
    <name evidence="3" type="ORF">ABS311_11860</name>
</gene>
<keyword evidence="3" id="KW-0645">Protease</keyword>
<comment type="caution">
    <text evidence="3">The sequence shown here is derived from an EMBL/GenBank/DDBJ whole genome shotgun (WGS) entry which is preliminary data.</text>
</comment>
<evidence type="ECO:0000313" key="3">
    <source>
        <dbReference type="EMBL" id="MER2492570.1"/>
    </source>
</evidence>
<dbReference type="HAMAP" id="MF_00302">
    <property type="entry name" value="ClpS"/>
    <property type="match status" value="1"/>
</dbReference>
<dbReference type="NCBIfam" id="NF000669">
    <property type="entry name" value="PRK00033.1-2"/>
    <property type="match status" value="1"/>
</dbReference>
<dbReference type="RefSeq" id="WP_143871967.1">
    <property type="nucleotide sequence ID" value="NZ_CP041660.1"/>
</dbReference>
<dbReference type="GO" id="GO:0008233">
    <property type="term" value="F:peptidase activity"/>
    <property type="evidence" value="ECO:0007669"/>
    <property type="project" value="UniProtKB-KW"/>
</dbReference>
<dbReference type="Pfam" id="PF02617">
    <property type="entry name" value="ClpS"/>
    <property type="match status" value="1"/>
</dbReference>
<dbReference type="InterPro" id="IPR022935">
    <property type="entry name" value="ClpS"/>
</dbReference>
<evidence type="ECO:0000313" key="4">
    <source>
        <dbReference type="Proteomes" id="UP001467690"/>
    </source>
</evidence>
<organism evidence="3 4">
    <name type="scientific">Catenovulum sediminis</name>
    <dbReference type="NCBI Taxonomy" id="1740262"/>
    <lineage>
        <taxon>Bacteria</taxon>
        <taxon>Pseudomonadati</taxon>
        <taxon>Pseudomonadota</taxon>
        <taxon>Gammaproteobacteria</taxon>
        <taxon>Alteromonadales</taxon>
        <taxon>Alteromonadaceae</taxon>
        <taxon>Catenovulum</taxon>
    </lineage>
</organism>
<evidence type="ECO:0000256" key="1">
    <source>
        <dbReference type="HAMAP-Rule" id="MF_00302"/>
    </source>
</evidence>
<dbReference type="NCBIfam" id="NF000670">
    <property type="entry name" value="PRK00033.1-3"/>
    <property type="match status" value="1"/>
</dbReference>
<dbReference type="SUPFAM" id="SSF54736">
    <property type="entry name" value="ClpS-like"/>
    <property type="match status" value="1"/>
</dbReference>